<feature type="region of interest" description="Disordered" evidence="3">
    <location>
        <begin position="597"/>
        <end position="619"/>
    </location>
</feature>
<evidence type="ECO:0000259" key="4">
    <source>
        <dbReference type="PROSITE" id="PS51957"/>
    </source>
</evidence>
<feature type="compositionally biased region" description="Low complexity" evidence="3">
    <location>
        <begin position="100"/>
        <end position="116"/>
    </location>
</feature>
<dbReference type="PROSITE" id="PS51957">
    <property type="entry name" value="LID"/>
    <property type="match status" value="1"/>
</dbReference>
<dbReference type="InterPro" id="IPR041363">
    <property type="entry name" value="LID"/>
</dbReference>
<name>A0A6G1SJW6_9ACAR</name>
<feature type="compositionally biased region" description="Polar residues" evidence="3">
    <location>
        <begin position="49"/>
        <end position="58"/>
    </location>
</feature>
<accession>A0A6G1SJW6</accession>
<proteinExistence type="inferred from homology"/>
<feature type="compositionally biased region" description="Polar residues" evidence="3">
    <location>
        <begin position="644"/>
        <end position="658"/>
    </location>
</feature>
<feature type="compositionally biased region" description="Pro residues" evidence="3">
    <location>
        <begin position="228"/>
        <end position="248"/>
    </location>
</feature>
<dbReference type="EMBL" id="GGYP01005696">
    <property type="protein sequence ID" value="MDE50467.1"/>
    <property type="molecule type" value="Transcribed_RNA"/>
</dbReference>
<feature type="compositionally biased region" description="Low complexity" evidence="3">
    <location>
        <begin position="215"/>
        <end position="227"/>
    </location>
</feature>
<feature type="compositionally biased region" description="Low complexity" evidence="3">
    <location>
        <begin position="676"/>
        <end position="729"/>
    </location>
</feature>
<dbReference type="Pfam" id="PF17916">
    <property type="entry name" value="LID"/>
    <property type="match status" value="1"/>
</dbReference>
<evidence type="ECO:0000256" key="2">
    <source>
        <dbReference type="PROSITE-ProRule" id="PRU01302"/>
    </source>
</evidence>
<feature type="compositionally biased region" description="Polar residues" evidence="3">
    <location>
        <begin position="757"/>
        <end position="769"/>
    </location>
</feature>
<feature type="compositionally biased region" description="Pro residues" evidence="3">
    <location>
        <begin position="169"/>
        <end position="189"/>
    </location>
</feature>
<dbReference type="Pfam" id="PF01803">
    <property type="entry name" value="LIM_bind"/>
    <property type="match status" value="2"/>
</dbReference>
<dbReference type="GO" id="GO:0030274">
    <property type="term" value="F:LIM domain binding"/>
    <property type="evidence" value="ECO:0007669"/>
    <property type="project" value="UniProtKB-UniRule"/>
</dbReference>
<evidence type="ECO:0000256" key="3">
    <source>
        <dbReference type="SAM" id="MobiDB-lite"/>
    </source>
</evidence>
<feature type="region of interest" description="Disordered" evidence="3">
    <location>
        <begin position="504"/>
        <end position="531"/>
    </location>
</feature>
<feature type="region of interest" description="Disordered" evidence="3">
    <location>
        <begin position="1"/>
        <end position="255"/>
    </location>
</feature>
<feature type="compositionally biased region" description="Polar residues" evidence="3">
    <location>
        <begin position="22"/>
        <end position="31"/>
    </location>
</feature>
<feature type="compositionally biased region" description="Basic residues" evidence="3">
    <location>
        <begin position="193"/>
        <end position="202"/>
    </location>
</feature>
<evidence type="ECO:0000313" key="5">
    <source>
        <dbReference type="EMBL" id="MDE50467.1"/>
    </source>
</evidence>
<dbReference type="PANTHER" id="PTHR10378">
    <property type="entry name" value="LIM DOMAIN-BINDING PROTEIN"/>
    <property type="match status" value="1"/>
</dbReference>
<organism evidence="5">
    <name type="scientific">Aceria tosichella</name>
    <name type="common">wheat curl mite</name>
    <dbReference type="NCBI Taxonomy" id="561515"/>
    <lineage>
        <taxon>Eukaryota</taxon>
        <taxon>Metazoa</taxon>
        <taxon>Ecdysozoa</taxon>
        <taxon>Arthropoda</taxon>
        <taxon>Chelicerata</taxon>
        <taxon>Arachnida</taxon>
        <taxon>Acari</taxon>
        <taxon>Acariformes</taxon>
        <taxon>Trombidiformes</taxon>
        <taxon>Prostigmata</taxon>
        <taxon>Eupodina</taxon>
        <taxon>Eriophyoidea</taxon>
        <taxon>Eriophyidae</taxon>
        <taxon>Eriophyinae</taxon>
        <taxon>Aceriini</taxon>
        <taxon>Aceria</taxon>
    </lineage>
</organism>
<protein>
    <submittedName>
        <fullName evidence="5">LIM domain-binding protein 2</fullName>
    </submittedName>
</protein>
<reference evidence="5" key="1">
    <citation type="submission" date="2018-10" db="EMBL/GenBank/DDBJ databases">
        <title>Transcriptome assembly of Aceria tosichella (Wheat curl mite) Type 2.</title>
        <authorList>
            <person name="Scully E.D."/>
            <person name="Geib S.M."/>
            <person name="Palmer N.A."/>
            <person name="Gupta A.K."/>
            <person name="Sarath G."/>
            <person name="Tatineni S."/>
        </authorList>
    </citation>
    <scope>NUCLEOTIDE SEQUENCE</scope>
    <source>
        <strain evidence="5">LincolnNE</strain>
    </source>
</reference>
<comment type="similarity">
    <text evidence="1 2">Belongs to the LDB family.</text>
</comment>
<feature type="compositionally biased region" description="Low complexity" evidence="3">
    <location>
        <begin position="67"/>
        <end position="79"/>
    </location>
</feature>
<feature type="domain" description="LIM interaction" evidence="4">
    <location>
        <begin position="570"/>
        <end position="609"/>
    </location>
</feature>
<evidence type="ECO:0000256" key="1">
    <source>
        <dbReference type="ARBA" id="ARBA00006928"/>
    </source>
</evidence>
<gene>
    <name evidence="5" type="primary">LDB2_0</name>
    <name evidence="5" type="ORF">g.15235</name>
</gene>
<dbReference type="InterPro" id="IPR029005">
    <property type="entry name" value="LIM-bd/SEUSS"/>
</dbReference>
<feature type="region of interest" description="Disordered" evidence="3">
    <location>
        <begin position="754"/>
        <end position="777"/>
    </location>
</feature>
<dbReference type="AlphaFoldDB" id="A0A6G1SJW6"/>
<sequence length="777" mass="85657">MMDYNNYYPAQTGQPPPPPPTTMVNNNNQHDCTIMPGQMTPTGLMHSSPAPSTPQSMRHTPGPPPMQQQHHMGPNQHPMTPQQQSSPHPNYHQLPPHPPISLSASPHPSSTPHSQAQPPPRPSTGPSPLHHHQSPIHMNGPSPKNVPVQSRPPSNQLPPPHGGHSFPGSPMPPHAGGPHYGQPPPPPQPQMNHHPHHHHPHHLPPPPPPQQSINHGGPPMMQGAPGMPVGPPPPPPPHPPSGYMPPHPGVHHANQERSSPFYQHIPQSEFRIIELNKRLQSRPRTRGPSSPLPLIGSSDESNWWERFACDFFDDESSLSIRIPGEDKPIEYTIGRPLIPRFFKSYFDGGVTDLSIKLRNIRETQHHSSLVALDCDQADIVTKNFFKHPVSNTLMYVVVHTEGHLSLEFVGNSFDNLVIKSWRFYANQCHEYIDRSMTTTGLSSAYLVEPVTRFGLTKSTVAYLKMCMIMEPMQDLMIHHRQTKLEPKQCLKHLLYDRYKVKIEENRAQPNKRRKRKAPAATGGGAATNKKSKANVNVMNGGNAIGGMNAGLLPGNDVCMGIPNMPLASQDVLVVGEPSMLGADFGDENERRITRLENNQYDSSIDQNQSQQSNITTSDSNEINQNQNRIASSNIMNQNLNQQNDLPNHISQGASNHESGANGGRQSHLGYQNQSINHNNGGMNDHGSSSSSSSNEMNENNLIASGNNNNNNGNSNCIQNNNNPSLLNAGDTTNHQMNSYSMNGEAIHISIHEMDAQPKQSMQPPNQQLNPKAESETR</sequence>
<feature type="region of interest" description="Disordered" evidence="3">
    <location>
        <begin position="639"/>
        <end position="738"/>
    </location>
</feature>